<keyword evidence="5 10" id="KW-0997">Cell inner membrane</keyword>
<evidence type="ECO:0000256" key="1">
    <source>
        <dbReference type="ARBA" id="ARBA00004383"/>
    </source>
</evidence>
<keyword evidence="4 10" id="KW-1003">Cell membrane</keyword>
<dbReference type="PRINTS" id="PR01374">
    <property type="entry name" value="TONBPROTEIN"/>
</dbReference>
<dbReference type="InterPro" id="IPR006260">
    <property type="entry name" value="TonB/TolA_C"/>
</dbReference>
<evidence type="ECO:0000256" key="11">
    <source>
        <dbReference type="SAM" id="MobiDB-lite"/>
    </source>
</evidence>
<keyword evidence="10" id="KW-0735">Signal-anchor</keyword>
<evidence type="ECO:0000259" key="12">
    <source>
        <dbReference type="PROSITE" id="PS52015"/>
    </source>
</evidence>
<organism evidence="13 14">
    <name type="scientific">Sphingomonas cavernae</name>
    <dbReference type="NCBI Taxonomy" id="2320861"/>
    <lineage>
        <taxon>Bacteria</taxon>
        <taxon>Pseudomonadati</taxon>
        <taxon>Pseudomonadota</taxon>
        <taxon>Alphaproteobacteria</taxon>
        <taxon>Sphingomonadales</taxon>
        <taxon>Sphingomonadaceae</taxon>
        <taxon>Sphingomonas</taxon>
    </lineage>
</organism>
<dbReference type="GO" id="GO:0031992">
    <property type="term" value="F:energy transducer activity"/>
    <property type="evidence" value="ECO:0007669"/>
    <property type="project" value="InterPro"/>
</dbReference>
<evidence type="ECO:0000256" key="4">
    <source>
        <dbReference type="ARBA" id="ARBA00022475"/>
    </source>
</evidence>
<dbReference type="GO" id="GO:0030288">
    <property type="term" value="C:outer membrane-bounded periplasmic space"/>
    <property type="evidence" value="ECO:0007669"/>
    <property type="project" value="InterPro"/>
</dbReference>
<feature type="domain" description="TonB C-terminal" evidence="12">
    <location>
        <begin position="106"/>
        <end position="197"/>
    </location>
</feature>
<evidence type="ECO:0000256" key="5">
    <source>
        <dbReference type="ARBA" id="ARBA00022519"/>
    </source>
</evidence>
<evidence type="ECO:0000256" key="9">
    <source>
        <dbReference type="ARBA" id="ARBA00023136"/>
    </source>
</evidence>
<comment type="similarity">
    <text evidence="2 10">Belongs to the TonB family.</text>
</comment>
<feature type="region of interest" description="Disordered" evidence="11">
    <location>
        <begin position="37"/>
        <end position="62"/>
    </location>
</feature>
<proteinExistence type="inferred from homology"/>
<dbReference type="Proteomes" id="UP000286100">
    <property type="component" value="Unassembled WGS sequence"/>
</dbReference>
<evidence type="ECO:0000256" key="3">
    <source>
        <dbReference type="ARBA" id="ARBA00022448"/>
    </source>
</evidence>
<name>A0A418WSN8_9SPHN</name>
<evidence type="ECO:0000313" key="13">
    <source>
        <dbReference type="EMBL" id="RJF94273.1"/>
    </source>
</evidence>
<dbReference type="PROSITE" id="PS52015">
    <property type="entry name" value="TONB_CTD"/>
    <property type="match status" value="1"/>
</dbReference>
<dbReference type="Gene3D" id="3.30.1150.10">
    <property type="match status" value="1"/>
</dbReference>
<dbReference type="GO" id="GO:0055085">
    <property type="term" value="P:transmembrane transport"/>
    <property type="evidence" value="ECO:0007669"/>
    <property type="project" value="InterPro"/>
</dbReference>
<evidence type="ECO:0000313" key="14">
    <source>
        <dbReference type="Proteomes" id="UP000286100"/>
    </source>
</evidence>
<keyword evidence="3 10" id="KW-0813">Transport</keyword>
<evidence type="ECO:0000256" key="7">
    <source>
        <dbReference type="ARBA" id="ARBA00022927"/>
    </source>
</evidence>
<gene>
    <name evidence="13" type="ORF">D3876_05655</name>
</gene>
<keyword evidence="9" id="KW-0472">Membrane</keyword>
<accession>A0A418WSN8</accession>
<dbReference type="InterPro" id="IPR051045">
    <property type="entry name" value="TonB-dependent_transducer"/>
</dbReference>
<dbReference type="PANTHER" id="PTHR33446:SF2">
    <property type="entry name" value="PROTEIN TONB"/>
    <property type="match status" value="1"/>
</dbReference>
<dbReference type="InterPro" id="IPR037682">
    <property type="entry name" value="TonB_C"/>
</dbReference>
<keyword evidence="14" id="KW-1185">Reference proteome</keyword>
<dbReference type="NCBIfam" id="TIGR01352">
    <property type="entry name" value="tonB_Cterm"/>
    <property type="match status" value="1"/>
</dbReference>
<comment type="subcellular location">
    <subcellularLocation>
        <location evidence="1 10">Cell inner membrane</location>
        <topology evidence="1 10">Single-pass membrane protein</topology>
        <orientation evidence="1 10">Periplasmic side</orientation>
    </subcellularLocation>
</comment>
<dbReference type="Pfam" id="PF03544">
    <property type="entry name" value="TonB_C"/>
    <property type="match status" value="1"/>
</dbReference>
<evidence type="ECO:0000256" key="10">
    <source>
        <dbReference type="RuleBase" id="RU362123"/>
    </source>
</evidence>
<keyword evidence="7 10" id="KW-0653">Protein transport</keyword>
<dbReference type="SUPFAM" id="SSF74653">
    <property type="entry name" value="TolA/TonB C-terminal domain"/>
    <property type="match status" value="1"/>
</dbReference>
<dbReference type="PANTHER" id="PTHR33446">
    <property type="entry name" value="PROTEIN TONB-RELATED"/>
    <property type="match status" value="1"/>
</dbReference>
<sequence>MAINGAIIGALLFSSPEIIPEGIKYIRLIDPIEVPDPEPIPPEPIKQKVEPKPAPASQITPTTLVFPPKDSGFIVEKPLGDTPPLPGTIGPGTVVQDPPHNPIFVGPQIARKYLNAFQPPYPPGKQRLGEEGVVVVRVLVGADGRVKQVERVEAADDAFYEVTVSQALRKWRFTPATRDGVPVEGWREMTVRFEITG</sequence>
<dbReference type="GO" id="GO:0015891">
    <property type="term" value="P:siderophore transport"/>
    <property type="evidence" value="ECO:0007669"/>
    <property type="project" value="InterPro"/>
</dbReference>
<dbReference type="GO" id="GO:0098797">
    <property type="term" value="C:plasma membrane protein complex"/>
    <property type="evidence" value="ECO:0007669"/>
    <property type="project" value="TreeGrafter"/>
</dbReference>
<dbReference type="OrthoDB" id="1685233at2"/>
<comment type="function">
    <text evidence="10">Interacts with outer membrane receptor proteins that carry out high-affinity binding and energy dependent uptake into the periplasmic space of specific substrates. It could act to transduce energy from the cytoplasmic membrane to specific energy-requiring processes in the outer membrane, resulting in the release into the periplasm of ligands bound by these outer membrane proteins.</text>
</comment>
<reference evidence="13 14" key="1">
    <citation type="submission" date="2018-09" db="EMBL/GenBank/DDBJ databases">
        <authorList>
            <person name="Zhu H."/>
        </authorList>
    </citation>
    <scope>NUCLEOTIDE SEQUENCE [LARGE SCALE GENOMIC DNA]</scope>
    <source>
        <strain evidence="13 14">K2R01-6</strain>
    </source>
</reference>
<dbReference type="InterPro" id="IPR003538">
    <property type="entry name" value="TonB"/>
</dbReference>
<comment type="caution">
    <text evidence="13">The sequence shown here is derived from an EMBL/GenBank/DDBJ whole genome shotgun (WGS) entry which is preliminary data.</text>
</comment>
<evidence type="ECO:0000256" key="6">
    <source>
        <dbReference type="ARBA" id="ARBA00022692"/>
    </source>
</evidence>
<protein>
    <recommendedName>
        <fullName evidence="10">Protein TonB</fullName>
    </recommendedName>
</protein>
<dbReference type="GO" id="GO:0015031">
    <property type="term" value="P:protein transport"/>
    <property type="evidence" value="ECO:0007669"/>
    <property type="project" value="UniProtKB-UniRule"/>
</dbReference>
<dbReference type="EMBL" id="QYUM01000002">
    <property type="protein sequence ID" value="RJF94273.1"/>
    <property type="molecule type" value="Genomic_DNA"/>
</dbReference>
<keyword evidence="6" id="KW-0812">Transmembrane</keyword>
<evidence type="ECO:0000256" key="8">
    <source>
        <dbReference type="ARBA" id="ARBA00022989"/>
    </source>
</evidence>
<dbReference type="AlphaFoldDB" id="A0A418WSN8"/>
<keyword evidence="8" id="KW-1133">Transmembrane helix</keyword>
<evidence type="ECO:0000256" key="2">
    <source>
        <dbReference type="ARBA" id="ARBA00006555"/>
    </source>
</evidence>